<gene>
    <name evidence="1" type="ORF">H5410_003547</name>
</gene>
<organism evidence="1 2">
    <name type="scientific">Solanum commersonii</name>
    <name type="common">Commerson's wild potato</name>
    <name type="synonym">Commerson's nightshade</name>
    <dbReference type="NCBI Taxonomy" id="4109"/>
    <lineage>
        <taxon>Eukaryota</taxon>
        <taxon>Viridiplantae</taxon>
        <taxon>Streptophyta</taxon>
        <taxon>Embryophyta</taxon>
        <taxon>Tracheophyta</taxon>
        <taxon>Spermatophyta</taxon>
        <taxon>Magnoliopsida</taxon>
        <taxon>eudicotyledons</taxon>
        <taxon>Gunneridae</taxon>
        <taxon>Pentapetalae</taxon>
        <taxon>asterids</taxon>
        <taxon>lamiids</taxon>
        <taxon>Solanales</taxon>
        <taxon>Solanaceae</taxon>
        <taxon>Solanoideae</taxon>
        <taxon>Solaneae</taxon>
        <taxon>Solanum</taxon>
    </lineage>
</organism>
<evidence type="ECO:0000313" key="2">
    <source>
        <dbReference type="Proteomes" id="UP000824120"/>
    </source>
</evidence>
<keyword evidence="2" id="KW-1185">Reference proteome</keyword>
<accession>A0A9J6B508</accession>
<proteinExistence type="predicted"/>
<name>A0A9J6B508_SOLCO</name>
<sequence length="65" mass="7747">MELESSCYSIVDSDKFKPEIPYSLEIILQDEKGDRIHGSLRKFIIKHFIENLYELGIYQMNYFVV</sequence>
<comment type="caution">
    <text evidence="1">The sequence shown here is derived from an EMBL/GenBank/DDBJ whole genome shotgun (WGS) entry which is preliminary data.</text>
</comment>
<evidence type="ECO:0000313" key="1">
    <source>
        <dbReference type="EMBL" id="KAG5631830.1"/>
    </source>
</evidence>
<dbReference type="AlphaFoldDB" id="A0A9J6B508"/>
<protein>
    <submittedName>
        <fullName evidence="1">Uncharacterized protein</fullName>
    </submittedName>
</protein>
<reference evidence="1 2" key="1">
    <citation type="submission" date="2020-09" db="EMBL/GenBank/DDBJ databases">
        <title>De no assembly of potato wild relative species, Solanum commersonii.</title>
        <authorList>
            <person name="Cho K."/>
        </authorList>
    </citation>
    <scope>NUCLEOTIDE SEQUENCE [LARGE SCALE GENOMIC DNA]</scope>
    <source>
        <strain evidence="1">LZ3.2</strain>
        <tissue evidence="1">Leaf</tissue>
    </source>
</reference>
<dbReference type="OrthoDB" id="1935380at2759"/>
<dbReference type="EMBL" id="JACXVP010000001">
    <property type="protein sequence ID" value="KAG5631830.1"/>
    <property type="molecule type" value="Genomic_DNA"/>
</dbReference>
<dbReference type="Proteomes" id="UP000824120">
    <property type="component" value="Chromosome 1"/>
</dbReference>